<organism evidence="4 5">
    <name type="scientific">Anaerotruncus massiliensis</name>
    <name type="common">ex Liu et al. 2021</name>
    <dbReference type="NCBI Taxonomy" id="2321404"/>
    <lineage>
        <taxon>Bacteria</taxon>
        <taxon>Bacillati</taxon>
        <taxon>Bacillota</taxon>
        <taxon>Clostridia</taxon>
        <taxon>Eubacteriales</taxon>
        <taxon>Oscillospiraceae</taxon>
        <taxon>Anaerotruncus</taxon>
    </lineage>
</organism>
<dbReference type="Proteomes" id="UP000276301">
    <property type="component" value="Unassembled WGS sequence"/>
</dbReference>
<keyword evidence="5" id="KW-1185">Reference proteome</keyword>
<evidence type="ECO:0000256" key="1">
    <source>
        <dbReference type="ARBA" id="ARBA00008005"/>
    </source>
</evidence>
<evidence type="ECO:0000313" key="5">
    <source>
        <dbReference type="Proteomes" id="UP000276301"/>
    </source>
</evidence>
<evidence type="ECO:0000256" key="2">
    <source>
        <dbReference type="SAM" id="MobiDB-lite"/>
    </source>
</evidence>
<name>A0A498CMQ3_9FIRM</name>
<comment type="similarity">
    <text evidence="1">Belongs to the myoviridae tail sheath protein family.</text>
</comment>
<dbReference type="Pfam" id="PF04984">
    <property type="entry name" value="Phage_sheath_1"/>
    <property type="match status" value="1"/>
</dbReference>
<dbReference type="AlphaFoldDB" id="A0A498CMQ3"/>
<dbReference type="EMBL" id="RCHT01000019">
    <property type="protein sequence ID" value="RLL09652.1"/>
    <property type="molecule type" value="Genomic_DNA"/>
</dbReference>
<reference evidence="4 5" key="1">
    <citation type="submission" date="2018-10" db="EMBL/GenBank/DDBJ databases">
        <title>Anaerotruncus faecis sp. nov., isolated from human feces.</title>
        <authorList>
            <person name="Wang Y.-J."/>
        </authorList>
    </citation>
    <scope>NUCLEOTIDE SEQUENCE [LARGE SCALE GENOMIC DNA]</scope>
    <source>
        <strain evidence="4 5">22A2-44</strain>
    </source>
</reference>
<dbReference type="InterPro" id="IPR035089">
    <property type="entry name" value="Phage_sheath_subtilisin"/>
</dbReference>
<protein>
    <recommendedName>
        <fullName evidence="3">Tail sheath protein subtilisin-like domain-containing protein</fullName>
    </recommendedName>
</protein>
<dbReference type="Gene3D" id="3.40.50.11790">
    <property type="match status" value="1"/>
</dbReference>
<feature type="domain" description="Tail sheath protein subtilisin-like" evidence="3">
    <location>
        <begin position="103"/>
        <end position="247"/>
    </location>
</feature>
<feature type="region of interest" description="Disordered" evidence="2">
    <location>
        <begin position="1"/>
        <end position="24"/>
    </location>
</feature>
<sequence length="354" mass="36343">MRTRRAKDSLTSSSRQRKCDPMIKRPDSMRPGVFIHTSVRPYAGGCPAGRGVAVAARAGAGYSGTGVAELYTLADAAAFGTESVLYGMAQTLLAAGVVPVYAAAAGEDYAAALAALETEENLFAVVCDGGAEALCAHVDACCAAGRERVGLLAVSGTEAARETAAAADNRRVAVLCDGGTNTTRTAAAFAAALAAANAGSLSGLVVPLDIPFDGGLTAAETEELLRAGVTPFERCGGEVRCVRAVTTSRTVNGLPDSTFSALSTVLAVDEVVGAVRRAVRARLRGLKNNAVTRESIASQITVELERERALGVIDSYRPPRVAAHPDDASVCVATLSLRVAPEINQIVIAADIVV</sequence>
<comment type="caution">
    <text evidence="4">The sequence shown here is derived from an EMBL/GenBank/DDBJ whole genome shotgun (WGS) entry which is preliminary data.</text>
</comment>
<evidence type="ECO:0000313" key="4">
    <source>
        <dbReference type="EMBL" id="RLL09652.1"/>
    </source>
</evidence>
<accession>A0A498CMQ3</accession>
<gene>
    <name evidence="4" type="ORF">D4A47_09825</name>
</gene>
<proteinExistence type="inferred from homology"/>
<evidence type="ECO:0000259" key="3">
    <source>
        <dbReference type="Pfam" id="PF04984"/>
    </source>
</evidence>
<dbReference type="Gene3D" id="3.30.1370.220">
    <property type="match status" value="1"/>
</dbReference>